<keyword evidence="2" id="KW-0813">Transport</keyword>
<accession>A0A6M0S0T4</accession>
<keyword evidence="4" id="KW-0547">Nucleotide-binding</keyword>
<feature type="transmembrane region" description="Helical" evidence="8">
    <location>
        <begin position="167"/>
        <end position="184"/>
    </location>
</feature>
<dbReference type="SMART" id="SM00382">
    <property type="entry name" value="AAA"/>
    <property type="match status" value="1"/>
</dbReference>
<gene>
    <name evidence="11" type="ORF">D0962_01965</name>
</gene>
<evidence type="ECO:0000259" key="10">
    <source>
        <dbReference type="PROSITE" id="PS50929"/>
    </source>
</evidence>
<dbReference type="SUPFAM" id="SSF90123">
    <property type="entry name" value="ABC transporter transmembrane region"/>
    <property type="match status" value="1"/>
</dbReference>
<dbReference type="GO" id="GO:0005886">
    <property type="term" value="C:plasma membrane"/>
    <property type="evidence" value="ECO:0007669"/>
    <property type="project" value="UniProtKB-SubCell"/>
</dbReference>
<evidence type="ECO:0000259" key="9">
    <source>
        <dbReference type="PROSITE" id="PS50893"/>
    </source>
</evidence>
<dbReference type="InterPro" id="IPR027417">
    <property type="entry name" value="P-loop_NTPase"/>
</dbReference>
<feature type="transmembrane region" description="Helical" evidence="8">
    <location>
        <begin position="61"/>
        <end position="78"/>
    </location>
</feature>
<name>A0A6M0S0T4_9CYAN</name>
<dbReference type="PANTHER" id="PTHR24221">
    <property type="entry name" value="ATP-BINDING CASSETTE SUB-FAMILY B"/>
    <property type="match status" value="1"/>
</dbReference>
<feature type="domain" description="ABC transmembrane type-1" evidence="10">
    <location>
        <begin position="25"/>
        <end position="310"/>
    </location>
</feature>
<dbReference type="EMBL" id="QZCE01000001">
    <property type="protein sequence ID" value="NEZ61552.1"/>
    <property type="molecule type" value="Genomic_DNA"/>
</dbReference>
<keyword evidence="3 8" id="KW-0812">Transmembrane</keyword>
<dbReference type="RefSeq" id="WP_163659387.1">
    <property type="nucleotide sequence ID" value="NZ_QZCE01000001.1"/>
</dbReference>
<proteinExistence type="predicted"/>
<dbReference type="InterPro" id="IPR003439">
    <property type="entry name" value="ABC_transporter-like_ATP-bd"/>
</dbReference>
<keyword evidence="7 8" id="KW-0472">Membrane</keyword>
<evidence type="ECO:0000256" key="6">
    <source>
        <dbReference type="ARBA" id="ARBA00022989"/>
    </source>
</evidence>
<dbReference type="Pfam" id="PF00005">
    <property type="entry name" value="ABC_tran"/>
    <property type="match status" value="1"/>
</dbReference>
<evidence type="ECO:0000256" key="3">
    <source>
        <dbReference type="ARBA" id="ARBA00022692"/>
    </source>
</evidence>
<dbReference type="InterPro" id="IPR011527">
    <property type="entry name" value="ABC1_TM_dom"/>
</dbReference>
<dbReference type="GO" id="GO:0005524">
    <property type="term" value="F:ATP binding"/>
    <property type="evidence" value="ECO:0007669"/>
    <property type="project" value="UniProtKB-KW"/>
</dbReference>
<dbReference type="GO" id="GO:0034040">
    <property type="term" value="F:ATPase-coupled lipid transmembrane transporter activity"/>
    <property type="evidence" value="ECO:0007669"/>
    <property type="project" value="TreeGrafter"/>
</dbReference>
<dbReference type="InterPro" id="IPR003593">
    <property type="entry name" value="AAA+_ATPase"/>
</dbReference>
<keyword evidence="6 8" id="KW-1133">Transmembrane helix</keyword>
<dbReference type="Proteomes" id="UP000473574">
    <property type="component" value="Unassembled WGS sequence"/>
</dbReference>
<dbReference type="PROSITE" id="PS50893">
    <property type="entry name" value="ABC_TRANSPORTER_2"/>
    <property type="match status" value="1"/>
</dbReference>
<evidence type="ECO:0000313" key="12">
    <source>
        <dbReference type="Proteomes" id="UP000473574"/>
    </source>
</evidence>
<dbReference type="InterPro" id="IPR039421">
    <property type="entry name" value="Type_1_exporter"/>
</dbReference>
<evidence type="ECO:0000313" key="11">
    <source>
        <dbReference type="EMBL" id="NEZ61552.1"/>
    </source>
</evidence>
<feature type="domain" description="ABC transporter" evidence="9">
    <location>
        <begin position="341"/>
        <end position="575"/>
    </location>
</feature>
<dbReference type="CDD" id="cd07346">
    <property type="entry name" value="ABC_6TM_exporters"/>
    <property type="match status" value="1"/>
</dbReference>
<dbReference type="GO" id="GO:0016887">
    <property type="term" value="F:ATP hydrolysis activity"/>
    <property type="evidence" value="ECO:0007669"/>
    <property type="project" value="InterPro"/>
</dbReference>
<feature type="transmembrane region" description="Helical" evidence="8">
    <location>
        <begin position="24"/>
        <end position="49"/>
    </location>
</feature>
<evidence type="ECO:0000256" key="8">
    <source>
        <dbReference type="SAM" id="Phobius"/>
    </source>
</evidence>
<protein>
    <submittedName>
        <fullName evidence="11">ABC transporter ATP-binding protein</fullName>
    </submittedName>
</protein>
<feature type="transmembrane region" description="Helical" evidence="8">
    <location>
        <begin position="255"/>
        <end position="274"/>
    </location>
</feature>
<dbReference type="Pfam" id="PF00664">
    <property type="entry name" value="ABC_membrane"/>
    <property type="match status" value="1"/>
</dbReference>
<evidence type="ECO:0000256" key="2">
    <source>
        <dbReference type="ARBA" id="ARBA00022448"/>
    </source>
</evidence>
<evidence type="ECO:0000256" key="4">
    <source>
        <dbReference type="ARBA" id="ARBA00022741"/>
    </source>
</evidence>
<dbReference type="InterPro" id="IPR036640">
    <property type="entry name" value="ABC1_TM_sf"/>
</dbReference>
<evidence type="ECO:0000256" key="5">
    <source>
        <dbReference type="ARBA" id="ARBA00022840"/>
    </source>
</evidence>
<dbReference type="FunFam" id="3.40.50.300:FF:000287">
    <property type="entry name" value="Multidrug ABC transporter ATP-binding protein"/>
    <property type="match status" value="1"/>
</dbReference>
<dbReference type="SUPFAM" id="SSF52540">
    <property type="entry name" value="P-loop containing nucleoside triphosphate hydrolases"/>
    <property type="match status" value="1"/>
</dbReference>
<organism evidence="11 12">
    <name type="scientific">Adonisia turfae CCMR0082</name>
    <dbReference type="NCBI Taxonomy" id="2304604"/>
    <lineage>
        <taxon>Bacteria</taxon>
        <taxon>Bacillati</taxon>
        <taxon>Cyanobacteriota</taxon>
        <taxon>Adonisia</taxon>
        <taxon>Adonisia turfae</taxon>
    </lineage>
</organism>
<evidence type="ECO:0000256" key="7">
    <source>
        <dbReference type="ARBA" id="ARBA00023136"/>
    </source>
</evidence>
<dbReference type="GO" id="GO:0140359">
    <property type="term" value="F:ABC-type transporter activity"/>
    <property type="evidence" value="ECO:0007669"/>
    <property type="project" value="InterPro"/>
</dbReference>
<dbReference type="AlphaFoldDB" id="A0A6M0S0T4"/>
<comment type="subcellular location">
    <subcellularLocation>
        <location evidence="1">Cell membrane</location>
        <topology evidence="1">Multi-pass membrane protein</topology>
    </subcellularLocation>
</comment>
<dbReference type="PROSITE" id="PS00211">
    <property type="entry name" value="ABC_TRANSPORTER_1"/>
    <property type="match status" value="1"/>
</dbReference>
<evidence type="ECO:0000256" key="1">
    <source>
        <dbReference type="ARBA" id="ARBA00004651"/>
    </source>
</evidence>
<keyword evidence="5 11" id="KW-0067">ATP-binding</keyword>
<dbReference type="Gene3D" id="1.20.1560.10">
    <property type="entry name" value="ABC transporter type 1, transmembrane domain"/>
    <property type="match status" value="1"/>
</dbReference>
<feature type="transmembrane region" description="Helical" evidence="8">
    <location>
        <begin position="143"/>
        <end position="161"/>
    </location>
</feature>
<dbReference type="InterPro" id="IPR017871">
    <property type="entry name" value="ABC_transporter-like_CS"/>
</dbReference>
<sequence>MANSHFTQPPTGVWSVMAPVKGRIAVAIALSALSSCSSLASLLTIPFITAELLSVAPVPEVIWRWVAVAVVLVLIAFTSRSFAFRVSHIGAFNLEVILRTALAEHLAKVPLGYVIATGSGAIKKLVQDDVKSLHAFVADSTPLIGQAYTIPIISLIAMLIADWRLGLTTLMVLPVGLIFMQLALRDYKDQRDAYDQANESINSVIIEFVQGMQVVRTFDDGSSSFARFQTALDAFTQSLRDWNNKTQFSARLGSLLFEPLPTLVLVSTVGTWLVSHGSLTIPRFLVFLLLAPRLCGAFKPIFTLSYLINQANAGALRISAVLAEPTLPQPMQPQQPADSSISFRNVTFAYGDGAPALQNISLQLPAGSVTALVGPSGAGKTTLARLLPRFWDVDEGAIEIGGVDIRQMTSETLMSWVSFVFQDTFLFQDTVFNNIKLGRPDATQKEVEAAAQAAQAHGFILDLPQGYGTLVGERGGQLSGGQRQRITIARAILQDNPIVVLDEATAFADPENEALIQAAIAALTRDKTLIVIAHRLATIVQVDQIAVLDRGRLIELGKHNQLIAAKGLYNQLWSRHQAAQNWGLNRQNDQSALAL</sequence>
<dbReference type="PROSITE" id="PS50929">
    <property type="entry name" value="ABC_TM1F"/>
    <property type="match status" value="1"/>
</dbReference>
<comment type="caution">
    <text evidence="11">The sequence shown here is derived from an EMBL/GenBank/DDBJ whole genome shotgun (WGS) entry which is preliminary data.</text>
</comment>
<reference evidence="11 12" key="1">
    <citation type="journal article" date="2020" name="Microb. Ecol.">
        <title>Ecogenomics of the Marine Benthic Filamentous Cyanobacterium Adonisia.</title>
        <authorList>
            <person name="Walter J.M."/>
            <person name="Coutinho F.H."/>
            <person name="Leomil L."/>
            <person name="Hargreaves P.I."/>
            <person name="Campeao M.E."/>
            <person name="Vieira V.V."/>
            <person name="Silva B.S."/>
            <person name="Fistarol G.O."/>
            <person name="Salomon P.S."/>
            <person name="Sawabe T."/>
            <person name="Mino S."/>
            <person name="Hosokawa M."/>
            <person name="Miyashita H."/>
            <person name="Maruyama F."/>
            <person name="van Verk M.C."/>
            <person name="Dutilh B.E."/>
            <person name="Thompson C.C."/>
            <person name="Thompson F.L."/>
        </authorList>
    </citation>
    <scope>NUCLEOTIDE SEQUENCE [LARGE SCALE GENOMIC DNA]</scope>
    <source>
        <strain evidence="11 12">CCMR0082</strain>
    </source>
</reference>
<dbReference type="PANTHER" id="PTHR24221:SF397">
    <property type="entry name" value="ABC TRANSPORTER, ATP-BINDING TRANSMEMBRANE PROTEIN"/>
    <property type="match status" value="1"/>
</dbReference>
<dbReference type="Gene3D" id="3.40.50.300">
    <property type="entry name" value="P-loop containing nucleotide triphosphate hydrolases"/>
    <property type="match status" value="1"/>
</dbReference>